<dbReference type="AlphaFoldDB" id="A0A151B0E9"/>
<feature type="transmembrane region" description="Helical" evidence="1">
    <location>
        <begin position="12"/>
        <end position="28"/>
    </location>
</feature>
<keyword evidence="3" id="KW-1185">Reference proteome</keyword>
<proteinExistence type="predicted"/>
<dbReference type="PATRIC" id="fig|1122241.3.peg.1104"/>
<reference evidence="2 3" key="1">
    <citation type="submission" date="2016-02" db="EMBL/GenBank/DDBJ databases">
        <title>Genome sequence of Moorella mulderi DSM 14980.</title>
        <authorList>
            <person name="Poehlein A."/>
            <person name="Daniel R."/>
        </authorList>
    </citation>
    <scope>NUCLEOTIDE SEQUENCE [LARGE SCALE GENOMIC DNA]</scope>
    <source>
        <strain evidence="2 3">DSM 14980</strain>
    </source>
</reference>
<organism evidence="2 3">
    <name type="scientific">Moorella mulderi DSM 14980</name>
    <dbReference type="NCBI Taxonomy" id="1122241"/>
    <lineage>
        <taxon>Bacteria</taxon>
        <taxon>Bacillati</taxon>
        <taxon>Bacillota</taxon>
        <taxon>Clostridia</taxon>
        <taxon>Neomoorellales</taxon>
        <taxon>Neomoorellaceae</taxon>
        <taxon>Neomoorella</taxon>
    </lineage>
</organism>
<evidence type="ECO:0000313" key="3">
    <source>
        <dbReference type="Proteomes" id="UP000075670"/>
    </source>
</evidence>
<accession>A0A151B0E9</accession>
<dbReference type="Proteomes" id="UP000075670">
    <property type="component" value="Unassembled WGS sequence"/>
</dbReference>
<sequence length="88" mass="9825">MSRLQRQLTLDLGLVLLFIFLIVGLYTGSAQRREIYTMAHEQAMTIVTALEAGIGSASQMQDTNFLQGLIERMGQGGLIKGRLRRISR</sequence>
<dbReference type="RefSeq" id="WP_062282371.1">
    <property type="nucleotide sequence ID" value="NZ_LTBC01000002.1"/>
</dbReference>
<evidence type="ECO:0000256" key="1">
    <source>
        <dbReference type="SAM" id="Phobius"/>
    </source>
</evidence>
<evidence type="ECO:0000313" key="2">
    <source>
        <dbReference type="EMBL" id="KYH33262.1"/>
    </source>
</evidence>
<gene>
    <name evidence="2" type="ORF">MOMUL_10460</name>
</gene>
<name>A0A151B0E9_9FIRM</name>
<comment type="caution">
    <text evidence="2">The sequence shown here is derived from an EMBL/GenBank/DDBJ whole genome shotgun (WGS) entry which is preliminary data.</text>
</comment>
<keyword evidence="1" id="KW-0472">Membrane</keyword>
<keyword evidence="1" id="KW-1133">Transmembrane helix</keyword>
<dbReference type="EMBL" id="LTBC01000002">
    <property type="protein sequence ID" value="KYH33262.1"/>
    <property type="molecule type" value="Genomic_DNA"/>
</dbReference>
<protein>
    <submittedName>
        <fullName evidence="2">Uncharacterized protein</fullName>
    </submittedName>
</protein>
<keyword evidence="1" id="KW-0812">Transmembrane</keyword>